<dbReference type="EMBL" id="DS113257">
    <property type="protein sequence ID" value="EAY15356.1"/>
    <property type="molecule type" value="Genomic_DNA"/>
</dbReference>
<evidence type="ECO:0000256" key="1">
    <source>
        <dbReference type="SAM" id="MobiDB-lite"/>
    </source>
</evidence>
<dbReference type="AlphaFoldDB" id="A2DW55"/>
<dbReference type="SMR" id="A2DW55"/>
<evidence type="ECO:0000313" key="4">
    <source>
        <dbReference type="Proteomes" id="UP000001542"/>
    </source>
</evidence>
<gene>
    <name evidence="3" type="ORF">TVAG_224320</name>
</gene>
<accession>A2DW55</accession>
<dbReference type="KEGG" id="tva:4773359"/>
<feature type="region of interest" description="Disordered" evidence="1">
    <location>
        <begin position="88"/>
        <end position="110"/>
    </location>
</feature>
<proteinExistence type="predicted"/>
<evidence type="ECO:0000313" key="3">
    <source>
        <dbReference type="EMBL" id="EAY15356.1"/>
    </source>
</evidence>
<dbReference type="Proteomes" id="UP000001542">
    <property type="component" value="Unassembled WGS sequence"/>
</dbReference>
<keyword evidence="2" id="KW-0812">Transmembrane</keyword>
<dbReference type="OrthoDB" id="10071222at2759"/>
<dbReference type="PANTHER" id="PTHR46155:SF1">
    <property type="entry name" value="BIFUNCTIONAL INHIBITOR_LIPID-TRANSFER PROTEIN_SEED STORAGE 2S ALBUMIN SUPERFAMILY PROTEIN"/>
    <property type="match status" value="1"/>
</dbReference>
<dbReference type="RefSeq" id="XP_001327579.1">
    <property type="nucleotide sequence ID" value="XM_001327544.1"/>
</dbReference>
<reference evidence="3" key="2">
    <citation type="journal article" date="2007" name="Science">
        <title>Draft genome sequence of the sexually transmitted pathogen Trichomonas vaginalis.</title>
        <authorList>
            <person name="Carlton J.M."/>
            <person name="Hirt R.P."/>
            <person name="Silva J.C."/>
            <person name="Delcher A.L."/>
            <person name="Schatz M."/>
            <person name="Zhao Q."/>
            <person name="Wortman J.R."/>
            <person name="Bidwell S.L."/>
            <person name="Alsmark U.C.M."/>
            <person name="Besteiro S."/>
            <person name="Sicheritz-Ponten T."/>
            <person name="Noel C.J."/>
            <person name="Dacks J.B."/>
            <person name="Foster P.G."/>
            <person name="Simillion C."/>
            <person name="Van de Peer Y."/>
            <person name="Miranda-Saavedra D."/>
            <person name="Barton G.J."/>
            <person name="Westrop G.D."/>
            <person name="Mueller S."/>
            <person name="Dessi D."/>
            <person name="Fiori P.L."/>
            <person name="Ren Q."/>
            <person name="Paulsen I."/>
            <person name="Zhang H."/>
            <person name="Bastida-Corcuera F.D."/>
            <person name="Simoes-Barbosa A."/>
            <person name="Brown M.T."/>
            <person name="Hayes R.D."/>
            <person name="Mukherjee M."/>
            <person name="Okumura C.Y."/>
            <person name="Schneider R."/>
            <person name="Smith A.J."/>
            <person name="Vanacova S."/>
            <person name="Villalvazo M."/>
            <person name="Haas B.J."/>
            <person name="Pertea M."/>
            <person name="Feldblyum T.V."/>
            <person name="Utterback T.R."/>
            <person name="Shu C.L."/>
            <person name="Osoegawa K."/>
            <person name="de Jong P.J."/>
            <person name="Hrdy I."/>
            <person name="Horvathova L."/>
            <person name="Zubacova Z."/>
            <person name="Dolezal P."/>
            <person name="Malik S.B."/>
            <person name="Logsdon J.M. Jr."/>
            <person name="Henze K."/>
            <person name="Gupta A."/>
            <person name="Wang C.C."/>
            <person name="Dunne R.L."/>
            <person name="Upcroft J.A."/>
            <person name="Upcroft P."/>
            <person name="White O."/>
            <person name="Salzberg S.L."/>
            <person name="Tang P."/>
            <person name="Chiu C.-H."/>
            <person name="Lee Y.-S."/>
            <person name="Embley T.M."/>
            <person name="Coombs G.H."/>
            <person name="Mottram J.C."/>
            <person name="Tachezy J."/>
            <person name="Fraser-Liggett C.M."/>
            <person name="Johnson P.J."/>
        </authorList>
    </citation>
    <scope>NUCLEOTIDE SEQUENCE [LARGE SCALE GENOMIC DNA]</scope>
    <source>
        <strain evidence="3">G3</strain>
    </source>
</reference>
<name>A2DW55_TRIV3</name>
<sequence length="212" mass="23605">MHETPIDTMHETPIDTMHETPIDTIHETPIDTIHETPIDTIHETPKITISETIAQTKIETISETPIETVYETISNTLIETPIAEGIHPFSSTSTSSKNPSSTIQSGAENASSVKSTKNKSLIWIIVGISLGILLLVTIFIIFVLVHKKTSNPEFSESTNEVEDIPEETVIPREVITDVTIDNPIFTTTMDDCEHSDPFNMDFQESTIEELFL</sequence>
<protein>
    <submittedName>
        <fullName evidence="3">Uncharacterized protein</fullName>
    </submittedName>
</protein>
<reference evidence="3" key="1">
    <citation type="submission" date="2006-10" db="EMBL/GenBank/DDBJ databases">
        <authorList>
            <person name="Amadeo P."/>
            <person name="Zhao Q."/>
            <person name="Wortman J."/>
            <person name="Fraser-Liggett C."/>
            <person name="Carlton J."/>
        </authorList>
    </citation>
    <scope>NUCLEOTIDE SEQUENCE</scope>
    <source>
        <strain evidence="3">G3</strain>
    </source>
</reference>
<keyword evidence="2" id="KW-1133">Transmembrane helix</keyword>
<dbReference type="VEuPathDB" id="TrichDB:TVAGG3_0804770"/>
<feature type="transmembrane region" description="Helical" evidence="2">
    <location>
        <begin position="121"/>
        <end position="145"/>
    </location>
</feature>
<keyword evidence="4" id="KW-1185">Reference proteome</keyword>
<feature type="compositionally biased region" description="Low complexity" evidence="1">
    <location>
        <begin position="90"/>
        <end position="105"/>
    </location>
</feature>
<dbReference type="VEuPathDB" id="TrichDB:TVAG_224320"/>
<organism evidence="3 4">
    <name type="scientific">Trichomonas vaginalis (strain ATCC PRA-98 / G3)</name>
    <dbReference type="NCBI Taxonomy" id="412133"/>
    <lineage>
        <taxon>Eukaryota</taxon>
        <taxon>Metamonada</taxon>
        <taxon>Parabasalia</taxon>
        <taxon>Trichomonadida</taxon>
        <taxon>Trichomonadidae</taxon>
        <taxon>Trichomonas</taxon>
    </lineage>
</organism>
<keyword evidence="2" id="KW-0472">Membrane</keyword>
<dbReference type="InParanoid" id="A2DW55"/>
<dbReference type="PANTHER" id="PTHR46155">
    <property type="entry name" value="BIFUNCTIONAL INHIBITOR/LIPID-TRANSFER PROTEIN/SEED STORAGE 2S ALBUMIN SUPERFAMILY PROTEIN"/>
    <property type="match status" value="1"/>
</dbReference>
<evidence type="ECO:0000256" key="2">
    <source>
        <dbReference type="SAM" id="Phobius"/>
    </source>
</evidence>